<evidence type="ECO:0000256" key="2">
    <source>
        <dbReference type="ARBA" id="ARBA00022741"/>
    </source>
</evidence>
<dbReference type="Gene3D" id="3.30.200.20">
    <property type="entry name" value="Phosphorylase Kinase, domain 1"/>
    <property type="match status" value="1"/>
</dbReference>
<proteinExistence type="predicted"/>
<dbReference type="PROSITE" id="PS50011">
    <property type="entry name" value="PROTEIN_KINASE_DOM"/>
    <property type="match status" value="1"/>
</dbReference>
<dbReference type="InterPro" id="IPR008271">
    <property type="entry name" value="Ser/Thr_kinase_AS"/>
</dbReference>
<dbReference type="PROSITE" id="PS00108">
    <property type="entry name" value="PROTEIN_KINASE_ST"/>
    <property type="match status" value="1"/>
</dbReference>
<dbReference type="PANTHER" id="PTHR43289:SF34">
    <property type="entry name" value="SERINE_THREONINE-PROTEIN KINASE YBDM-RELATED"/>
    <property type="match status" value="1"/>
</dbReference>
<keyword evidence="5" id="KW-1133">Transmembrane helix</keyword>
<dbReference type="PANTHER" id="PTHR43289">
    <property type="entry name" value="MITOGEN-ACTIVATED PROTEIN KINASE KINASE KINASE 20-RELATED"/>
    <property type="match status" value="1"/>
</dbReference>
<comment type="caution">
    <text evidence="7">The sequence shown here is derived from an EMBL/GenBank/DDBJ whole genome shotgun (WGS) entry which is preliminary data.</text>
</comment>
<sequence>MDEALDVAVADLADTRQVDPLEPGDADRIGPYALLCRLPRGGQGADVFVGRRAPEGPDGGDGPLVVIKRLPEAAPELARRRLAKEVENASRVKSSRVARIVDQDLTAGAPYYVQEYVQGTPLDEFLAHRSAGLNAEELRRIAIGLLRALRDVHAAGVVHRDVKPGNIIISGTDVWLVDFGISRYIGPEAPSGTATTGIAALGTKLFASPEQLQGAVLTEASDVYSWGLVIAYAAGAVHPVDPDDDMPDSDYFLALRAGRLDLSPVPPNLLDSVTQALKFAPERRPTVARLARQVEQRTRWLGGTSQIPDPRTTMRDLQSLGAVVEAGRYELARLERAVADTRAGFAAAVAVAVLLGIVAGLVLAVLFHVVV</sequence>
<keyword evidence="3 7" id="KW-0418">Kinase</keyword>
<dbReference type="InterPro" id="IPR000719">
    <property type="entry name" value="Prot_kinase_dom"/>
</dbReference>
<keyword evidence="2" id="KW-0547">Nucleotide-binding</keyword>
<dbReference type="SMART" id="SM00220">
    <property type="entry name" value="S_TKc"/>
    <property type="match status" value="1"/>
</dbReference>
<gene>
    <name evidence="7" type="ORF">GCU56_03835</name>
</gene>
<keyword evidence="5" id="KW-0472">Membrane</keyword>
<dbReference type="SUPFAM" id="SSF56112">
    <property type="entry name" value="Protein kinase-like (PK-like)"/>
    <property type="match status" value="1"/>
</dbReference>
<dbReference type="GO" id="GO:0005524">
    <property type="term" value="F:ATP binding"/>
    <property type="evidence" value="ECO:0007669"/>
    <property type="project" value="UniProtKB-KW"/>
</dbReference>
<evidence type="ECO:0000256" key="3">
    <source>
        <dbReference type="ARBA" id="ARBA00022777"/>
    </source>
</evidence>
<evidence type="ECO:0000256" key="1">
    <source>
        <dbReference type="ARBA" id="ARBA00022679"/>
    </source>
</evidence>
<evidence type="ECO:0000256" key="4">
    <source>
        <dbReference type="ARBA" id="ARBA00022840"/>
    </source>
</evidence>
<evidence type="ECO:0000259" key="6">
    <source>
        <dbReference type="PROSITE" id="PS50011"/>
    </source>
</evidence>
<feature type="transmembrane region" description="Helical" evidence="5">
    <location>
        <begin position="343"/>
        <end position="370"/>
    </location>
</feature>
<keyword evidence="5" id="KW-0812">Transmembrane</keyword>
<keyword evidence="7" id="KW-0723">Serine/threonine-protein kinase</keyword>
<dbReference type="AlphaFoldDB" id="A0A7K3VWL0"/>
<keyword evidence="1" id="KW-0808">Transferase</keyword>
<dbReference type="CDD" id="cd14014">
    <property type="entry name" value="STKc_PknB_like"/>
    <property type="match status" value="1"/>
</dbReference>
<keyword evidence="8" id="KW-1185">Reference proteome</keyword>
<accession>A0A7K3VWL0</accession>
<dbReference type="Proteomes" id="UP000470246">
    <property type="component" value="Unassembled WGS sequence"/>
</dbReference>
<feature type="domain" description="Protein kinase" evidence="6">
    <location>
        <begin position="32"/>
        <end position="301"/>
    </location>
</feature>
<dbReference type="RefSeq" id="WP_163480198.1">
    <property type="nucleotide sequence ID" value="NZ_JAAGWF010000005.1"/>
</dbReference>
<dbReference type="Pfam" id="PF00069">
    <property type="entry name" value="Pkinase"/>
    <property type="match status" value="1"/>
</dbReference>
<dbReference type="InterPro" id="IPR011009">
    <property type="entry name" value="Kinase-like_dom_sf"/>
</dbReference>
<dbReference type="Gene3D" id="1.10.510.10">
    <property type="entry name" value="Transferase(Phosphotransferase) domain 1"/>
    <property type="match status" value="1"/>
</dbReference>
<keyword evidence="4" id="KW-0067">ATP-binding</keyword>
<evidence type="ECO:0000256" key="5">
    <source>
        <dbReference type="SAM" id="Phobius"/>
    </source>
</evidence>
<dbReference type="GO" id="GO:0004674">
    <property type="term" value="F:protein serine/threonine kinase activity"/>
    <property type="evidence" value="ECO:0007669"/>
    <property type="project" value="UniProtKB-KW"/>
</dbReference>
<dbReference type="EMBL" id="JAAGWF010000005">
    <property type="protein sequence ID" value="NEK57002.1"/>
    <property type="molecule type" value="Genomic_DNA"/>
</dbReference>
<reference evidence="7 8" key="1">
    <citation type="submission" date="2020-02" db="EMBL/GenBank/DDBJ databases">
        <title>Geodermatophilus sabuli CPCC 205279 I12A-02694.</title>
        <authorList>
            <person name="Jiang Z."/>
        </authorList>
    </citation>
    <scope>NUCLEOTIDE SEQUENCE [LARGE SCALE GENOMIC DNA]</scope>
    <source>
        <strain evidence="7 8">I12A-02694</strain>
    </source>
</reference>
<protein>
    <submittedName>
        <fullName evidence="7">Serine/threonine protein kinase</fullName>
    </submittedName>
</protein>
<name>A0A7K3VWL0_9ACTN</name>
<evidence type="ECO:0000313" key="8">
    <source>
        <dbReference type="Proteomes" id="UP000470246"/>
    </source>
</evidence>
<organism evidence="7 8">
    <name type="scientific">Geodermatophilus sabuli</name>
    <dbReference type="NCBI Taxonomy" id="1564158"/>
    <lineage>
        <taxon>Bacteria</taxon>
        <taxon>Bacillati</taxon>
        <taxon>Actinomycetota</taxon>
        <taxon>Actinomycetes</taxon>
        <taxon>Geodermatophilales</taxon>
        <taxon>Geodermatophilaceae</taxon>
        <taxon>Geodermatophilus</taxon>
    </lineage>
</organism>
<evidence type="ECO:0000313" key="7">
    <source>
        <dbReference type="EMBL" id="NEK57002.1"/>
    </source>
</evidence>